<gene>
    <name evidence="2" type="ORF">SteCoe_30496</name>
</gene>
<accession>A0A1R2B3G3</accession>
<proteinExistence type="predicted"/>
<comment type="caution">
    <text evidence="2">The sequence shown here is derived from an EMBL/GenBank/DDBJ whole genome shotgun (WGS) entry which is preliminary data.</text>
</comment>
<reference evidence="2 3" key="1">
    <citation type="submission" date="2016-11" db="EMBL/GenBank/DDBJ databases">
        <title>The macronuclear genome of Stentor coeruleus: a giant cell with tiny introns.</title>
        <authorList>
            <person name="Slabodnick M."/>
            <person name="Ruby J.G."/>
            <person name="Reiff S.B."/>
            <person name="Swart E.C."/>
            <person name="Gosai S."/>
            <person name="Prabakaran S."/>
            <person name="Witkowska E."/>
            <person name="Larue G.E."/>
            <person name="Fisher S."/>
            <person name="Freeman R.M."/>
            <person name="Gunawardena J."/>
            <person name="Chu W."/>
            <person name="Stover N.A."/>
            <person name="Gregory B.D."/>
            <person name="Nowacki M."/>
            <person name="Derisi J."/>
            <person name="Roy S.W."/>
            <person name="Marshall W.F."/>
            <person name="Sood P."/>
        </authorList>
    </citation>
    <scope>NUCLEOTIDE SEQUENCE [LARGE SCALE GENOMIC DNA]</scope>
    <source>
        <strain evidence="2">WM001</strain>
    </source>
</reference>
<evidence type="ECO:0000256" key="1">
    <source>
        <dbReference type="SAM" id="Coils"/>
    </source>
</evidence>
<evidence type="ECO:0000313" key="2">
    <source>
        <dbReference type="EMBL" id="OMJ71321.1"/>
    </source>
</evidence>
<evidence type="ECO:0000313" key="3">
    <source>
        <dbReference type="Proteomes" id="UP000187209"/>
    </source>
</evidence>
<dbReference type="Proteomes" id="UP000187209">
    <property type="component" value="Unassembled WGS sequence"/>
</dbReference>
<organism evidence="2 3">
    <name type="scientific">Stentor coeruleus</name>
    <dbReference type="NCBI Taxonomy" id="5963"/>
    <lineage>
        <taxon>Eukaryota</taxon>
        <taxon>Sar</taxon>
        <taxon>Alveolata</taxon>
        <taxon>Ciliophora</taxon>
        <taxon>Postciliodesmatophora</taxon>
        <taxon>Heterotrichea</taxon>
        <taxon>Heterotrichida</taxon>
        <taxon>Stentoridae</taxon>
        <taxon>Stentor</taxon>
    </lineage>
</organism>
<name>A0A1R2B3G3_9CILI</name>
<dbReference type="EMBL" id="MPUH01001001">
    <property type="protein sequence ID" value="OMJ71321.1"/>
    <property type="molecule type" value="Genomic_DNA"/>
</dbReference>
<keyword evidence="3" id="KW-1185">Reference proteome</keyword>
<protein>
    <submittedName>
        <fullName evidence="2">Uncharacterized protein</fullName>
    </submittedName>
</protein>
<sequence length="207" mass="23438">MKSTKALHSKIPDTLTAVLKNSEFVINGDNKKTIKLKRSASNKLHFTVKQGSPTKERKQVMSYQLDEISKLKKEKLELETQITELETRLKKLSVLPGIIKEKEKTISKLKSALKKVGKKSLKTSRSISKGANSNRNTPRVRIDSLNCENGSISCRHQTSRTVASLPISTRNSQCSFFPITLHDILLKTENVLSDWKKQYFSVLKQIN</sequence>
<dbReference type="AlphaFoldDB" id="A0A1R2B3G3"/>
<keyword evidence="1" id="KW-0175">Coiled coil</keyword>
<feature type="coiled-coil region" evidence="1">
    <location>
        <begin position="68"/>
        <end position="119"/>
    </location>
</feature>